<evidence type="ECO:0000259" key="8">
    <source>
        <dbReference type="PROSITE" id="PS01031"/>
    </source>
</evidence>
<dbReference type="OrthoDB" id="1431247at2759"/>
<reference evidence="10" key="1">
    <citation type="submission" date="2025-08" db="UniProtKB">
        <authorList>
            <consortium name="RefSeq"/>
        </authorList>
    </citation>
    <scope>IDENTIFICATION</scope>
    <source>
        <strain evidence="10">OHB3-1</strain>
    </source>
</reference>
<comment type="subcellular location">
    <subcellularLocation>
        <location evidence="1">Cell membrane</location>
        <topology evidence="1">Single-pass membrane protein</topology>
    </subcellularLocation>
</comment>
<sequence>MLNLISNLIPIPPASSIYKTNPSLSFLNPPNTPTAIKFQTMAVNRQRTYEDFEPPVESSQEDGCSILTIYLPGFSKEQIRVQVSSTGKLRISGERPYRNKAWQRFHKEFQIPPNCDTSSITAKYKGGILHVRQPLREESKQQAAEAPKAQPPEQQSAKQKQAEAPEKKSNVAADGTAEARISKETTNALEDNADKARKDAQEHPNIRDKIMSQAGRLKEMITGNMVKLILPILLAALLFLYAKRLNRPCLLELENLHSES</sequence>
<name>A0A6J1DIF9_MOMCH</name>
<keyword evidence="7" id="KW-0472">Membrane</keyword>
<feature type="domain" description="SHSP" evidence="8">
    <location>
        <begin position="47"/>
        <end position="150"/>
    </location>
</feature>
<dbReference type="InterPro" id="IPR002068">
    <property type="entry name" value="A-crystallin/Hsp20_dom"/>
</dbReference>
<feature type="compositionally biased region" description="Low complexity" evidence="6">
    <location>
        <begin position="141"/>
        <end position="159"/>
    </location>
</feature>
<dbReference type="PROSITE" id="PS01031">
    <property type="entry name" value="SHSP"/>
    <property type="match status" value="1"/>
</dbReference>
<evidence type="ECO:0000256" key="1">
    <source>
        <dbReference type="ARBA" id="ARBA00004162"/>
    </source>
</evidence>
<evidence type="ECO:0000256" key="7">
    <source>
        <dbReference type="SAM" id="Phobius"/>
    </source>
</evidence>
<dbReference type="Pfam" id="PF00011">
    <property type="entry name" value="HSP20"/>
    <property type="match status" value="1"/>
</dbReference>
<evidence type="ECO:0000256" key="6">
    <source>
        <dbReference type="SAM" id="MobiDB-lite"/>
    </source>
</evidence>
<dbReference type="AlphaFoldDB" id="A0A6J1DIF9"/>
<dbReference type="GO" id="GO:0034605">
    <property type="term" value="P:cellular response to heat"/>
    <property type="evidence" value="ECO:0007669"/>
    <property type="project" value="TreeGrafter"/>
</dbReference>
<dbReference type="CDD" id="cd06464">
    <property type="entry name" value="ACD_sHsps-like"/>
    <property type="match status" value="1"/>
</dbReference>
<evidence type="ECO:0000313" key="9">
    <source>
        <dbReference type="Proteomes" id="UP000504603"/>
    </source>
</evidence>
<dbReference type="PANTHER" id="PTHR43670">
    <property type="entry name" value="HEAT SHOCK PROTEIN 26"/>
    <property type="match status" value="1"/>
</dbReference>
<dbReference type="Gene3D" id="2.60.40.790">
    <property type="match status" value="1"/>
</dbReference>
<feature type="region of interest" description="Disordered" evidence="6">
    <location>
        <begin position="137"/>
        <end position="207"/>
    </location>
</feature>
<dbReference type="GeneID" id="111021212"/>
<evidence type="ECO:0000256" key="3">
    <source>
        <dbReference type="ARBA" id="ARBA00022821"/>
    </source>
</evidence>
<organism evidence="9 10">
    <name type="scientific">Momordica charantia</name>
    <name type="common">Bitter gourd</name>
    <name type="synonym">Balsam pear</name>
    <dbReference type="NCBI Taxonomy" id="3673"/>
    <lineage>
        <taxon>Eukaryota</taxon>
        <taxon>Viridiplantae</taxon>
        <taxon>Streptophyta</taxon>
        <taxon>Embryophyta</taxon>
        <taxon>Tracheophyta</taxon>
        <taxon>Spermatophyta</taxon>
        <taxon>Magnoliopsida</taxon>
        <taxon>eudicotyledons</taxon>
        <taxon>Gunneridae</taxon>
        <taxon>Pentapetalae</taxon>
        <taxon>rosids</taxon>
        <taxon>fabids</taxon>
        <taxon>Cucurbitales</taxon>
        <taxon>Cucurbitaceae</taxon>
        <taxon>Momordiceae</taxon>
        <taxon>Momordica</taxon>
    </lineage>
</organism>
<keyword evidence="7" id="KW-0812">Transmembrane</keyword>
<dbReference type="SUPFAM" id="SSF49764">
    <property type="entry name" value="HSP20-like chaperones"/>
    <property type="match status" value="1"/>
</dbReference>
<feature type="compositionally biased region" description="Basic and acidic residues" evidence="6">
    <location>
        <begin position="192"/>
        <end position="207"/>
    </location>
</feature>
<dbReference type="InterPro" id="IPR008978">
    <property type="entry name" value="HSP20-like_chaperone"/>
</dbReference>
<evidence type="ECO:0000256" key="4">
    <source>
        <dbReference type="PROSITE-ProRule" id="PRU00285"/>
    </source>
</evidence>
<proteinExistence type="inferred from homology"/>
<feature type="compositionally biased region" description="Basic and acidic residues" evidence="6">
    <location>
        <begin position="160"/>
        <end position="169"/>
    </location>
</feature>
<keyword evidence="2" id="KW-1003">Cell membrane</keyword>
<evidence type="ECO:0000313" key="10">
    <source>
        <dbReference type="RefSeq" id="XP_022153773.1"/>
    </source>
</evidence>
<dbReference type="KEGG" id="mcha:111021212"/>
<accession>A0A6J1DIF9</accession>
<comment type="similarity">
    <text evidence="4 5">Belongs to the small heat shock protein (HSP20) family.</text>
</comment>
<evidence type="ECO:0000256" key="5">
    <source>
        <dbReference type="RuleBase" id="RU003616"/>
    </source>
</evidence>
<evidence type="ECO:0000256" key="2">
    <source>
        <dbReference type="ARBA" id="ARBA00022475"/>
    </source>
</evidence>
<keyword evidence="3" id="KW-0611">Plant defense</keyword>
<keyword evidence="9" id="KW-1185">Reference proteome</keyword>
<dbReference type="GO" id="GO:0006952">
    <property type="term" value="P:defense response"/>
    <property type="evidence" value="ECO:0007669"/>
    <property type="project" value="UniProtKB-KW"/>
</dbReference>
<feature type="transmembrane region" description="Helical" evidence="7">
    <location>
        <begin position="225"/>
        <end position="242"/>
    </location>
</feature>
<keyword evidence="7" id="KW-1133">Transmembrane helix</keyword>
<dbReference type="RefSeq" id="XP_022153773.1">
    <property type="nucleotide sequence ID" value="XM_022298081.1"/>
</dbReference>
<dbReference type="Proteomes" id="UP000504603">
    <property type="component" value="Unplaced"/>
</dbReference>
<dbReference type="GO" id="GO:0005886">
    <property type="term" value="C:plasma membrane"/>
    <property type="evidence" value="ECO:0007669"/>
    <property type="project" value="UniProtKB-SubCell"/>
</dbReference>
<dbReference type="PANTHER" id="PTHR43670:SF73">
    <property type="entry name" value="INACTIVE PROTEIN RESTRICTED TEV MOVEMENT 2-LIKE"/>
    <property type="match status" value="1"/>
</dbReference>
<protein>
    <submittedName>
        <fullName evidence="10">Inactive protein RESTRICTED TEV MOVEMENT 2-like</fullName>
    </submittedName>
</protein>
<gene>
    <name evidence="10" type="primary">LOC111021212</name>
</gene>